<keyword evidence="1 3" id="KW-0547">Nucleotide-binding</keyword>
<evidence type="ECO:0000259" key="5">
    <source>
        <dbReference type="PROSITE" id="PS51455"/>
    </source>
</evidence>
<feature type="region of interest" description="Disordered" evidence="4">
    <location>
        <begin position="743"/>
        <end position="773"/>
    </location>
</feature>
<reference evidence="7" key="1">
    <citation type="journal article" date="2014" name="Proc. Natl. Acad. Sci. U.S.A.">
        <title>Extensive sampling of basidiomycete genomes demonstrates inadequacy of the white-rot/brown-rot paradigm for wood decay fungi.</title>
        <authorList>
            <person name="Riley R."/>
            <person name="Salamov A.A."/>
            <person name="Brown D.W."/>
            <person name="Nagy L.G."/>
            <person name="Floudas D."/>
            <person name="Held B.W."/>
            <person name="Levasseur A."/>
            <person name="Lombard V."/>
            <person name="Morin E."/>
            <person name="Otillar R."/>
            <person name="Lindquist E.A."/>
            <person name="Sun H."/>
            <person name="LaButti K.M."/>
            <person name="Schmutz J."/>
            <person name="Jabbour D."/>
            <person name="Luo H."/>
            <person name="Baker S.E."/>
            <person name="Pisabarro A.G."/>
            <person name="Walton J.D."/>
            <person name="Blanchette R.A."/>
            <person name="Henrissat B."/>
            <person name="Martin F."/>
            <person name="Cullen D."/>
            <person name="Hibbett D.S."/>
            <person name="Grigoriev I.V."/>
        </authorList>
    </citation>
    <scope>NUCLEOTIDE SEQUENCE [LARGE SCALE GENOMIC DNA]</scope>
    <source>
        <strain evidence="7">FD-172 SS1</strain>
    </source>
</reference>
<dbReference type="InterPro" id="IPR002498">
    <property type="entry name" value="PInositol-4-P-4/5-kinase_core"/>
</dbReference>
<dbReference type="GO" id="GO:0000285">
    <property type="term" value="F:1-phosphatidylinositol-3-phosphate 5-kinase activity"/>
    <property type="evidence" value="ECO:0007669"/>
    <property type="project" value="InterPro"/>
</dbReference>
<dbReference type="OrthoDB" id="158357at2759"/>
<feature type="compositionally biased region" description="Low complexity" evidence="4">
    <location>
        <begin position="914"/>
        <end position="947"/>
    </location>
</feature>
<dbReference type="CDD" id="cd17300">
    <property type="entry name" value="PIPKc_PIKfyve"/>
    <property type="match status" value="1"/>
</dbReference>
<feature type="region of interest" description="Disordered" evidence="4">
    <location>
        <begin position="1499"/>
        <end position="1518"/>
    </location>
</feature>
<sequence>MPASKPLPALPHSSIPSLTVDARQHLRQLITQTINDEGLDARWVNLIESALDVLRLSAERDSWLTGVRKSRKEAARASAAAVKGKGKEVAKERGKETLPTDDGEAPTAASSDLTARRGKDDGEEMQRKAALIQLHRTLSAMSTTSPSAGSSPAPSSRLLLTLAPSADKLAANQSPSLFPYRSSCYFRPGRFSLPHFEADGNEQGEGGVVLFGLEEWIGLSKPSAATGQDGIGRAPSIVGGTFVLKGVPSGAAYDSLARVLRMSVFASLSVLLELSVLRDHHVKLAYVTKSLPPIPATAPKFPTVAEPDPPKRAKTKGGFWSFLAKQTERVLHLIGEPDRHADDIYSDGESDTASLSQILRPETPTKSLPPTPRQSQDSPSPSIARFAAAIERLSDDHTVLSTSPGTLFPPPPLLTRLAREEEKLIGGQNDVFGGRMPIRLAISGDEKAGLRSILGWTGGDSNAQLVGTPGFVRHQAITVLYSEHLRALGPMLDGSSSNGKAATAPVIASLPCIQPHWRTYRYYATSTDKRLGEVVELLCSDSGMCDKAGCNKERVEHSVSWVHAGVRVWGDIAERNEQSEVDSGGITMWTSCTACGEKTESLGMSDASYLLSFGKFLEILIYSPNMSTLSNPICPHTTPLPPMQGEPRLPDSRFILVRHFAFGPRILSFTLSRIDEVFEVRVPRLKIVKTGVDARREGWHRPGPLRDSDDEQEMDRLRMEITHWWKSLRKYMTRVEKYIVAGEPGESDKPLPTTPPSDAEVTPTPSTIKLPPVPLPTPVTAMFSTFDPSSTTRPPPSISELFAALQSAFESYEQELYHQLSNTPFALLNDVRRTFHSNARAALRRLSAWQTKHIPLLNEGDLGEPSLVEPEWWGRASYVMPGSHVIVREDDWGSIISFALSSKEYRIELEKLASSRPGSSSSSSQSSTVAPSPVERSSTPSSTTSSTKASLFRPQFLQTKSNIVEPDPDDDDSFFRWQEFEPYSAEVSRKENPRDLASLLSLRDVLRSQRGTDDPSLTPHASIGPTLARNGARLGTPSTAWARPAVELSLQAADGQVVAKVDERMIEQALQVVEPSIHAVAESSSSVASLTATPNSSVFEGRARRGHASSLISESSDAASETDSVRRDASGYSTVDSTLTAIAMRQEVPILPSKTAEQKAAASNAGSLVSTLSSAMRYVLYSPAPTPGAETPKPGASNHVGLLAMDTPIFYPAIDPKPHIKCDWAVGKRLRISCTIYYANQFESLRRRCGVDDVMLRSLKYSRSWNASGGKSKSNFFKSSDDRFIIKTLVNAWNVADLQVLIELGPAYFRYMDTTSGKPSVLAKLVGFYTIKVKNLESGSTEAKADLLVMENLFYDQKIARSFDLKGIQGRKVKVGEAAGAAKKTLFDSEWIEDQQKGLLLVQPHSKAILQEAIRSDAEFLAKNNIMDYSLLLGIDEDRHELACGLVDTIGSFTFAKTLESKAKQNIQKEVTVIPPSEYQDRFVRAIDQYFLSCPDKWSRPSLSSPDSANPLDLPSVL</sequence>
<evidence type="ECO:0000256" key="1">
    <source>
        <dbReference type="ARBA" id="ARBA00022741"/>
    </source>
</evidence>
<dbReference type="PANTHER" id="PTHR45748">
    <property type="entry name" value="1-PHOSPHATIDYLINOSITOL 3-PHOSPHATE 5-KINASE-RELATED"/>
    <property type="match status" value="1"/>
</dbReference>
<feature type="region of interest" description="Disordered" evidence="4">
    <location>
        <begin position="1109"/>
        <end position="1131"/>
    </location>
</feature>
<dbReference type="GO" id="GO:0005524">
    <property type="term" value="F:ATP binding"/>
    <property type="evidence" value="ECO:0007669"/>
    <property type="project" value="UniProtKB-UniRule"/>
</dbReference>
<keyword evidence="2 3" id="KW-0067">ATP-binding</keyword>
<dbReference type="STRING" id="930990.A0A067NAU3"/>
<feature type="compositionally biased region" description="Basic and acidic residues" evidence="4">
    <location>
        <begin position="85"/>
        <end position="98"/>
    </location>
</feature>
<accession>A0A067NAU3</accession>
<dbReference type="GO" id="GO:0046854">
    <property type="term" value="P:phosphatidylinositol phosphate biosynthetic process"/>
    <property type="evidence" value="ECO:0007669"/>
    <property type="project" value="TreeGrafter"/>
</dbReference>
<keyword evidence="3" id="KW-0418">Kinase</keyword>
<dbReference type="GO" id="GO:0000329">
    <property type="term" value="C:fungal-type vacuole membrane"/>
    <property type="evidence" value="ECO:0007669"/>
    <property type="project" value="TreeGrafter"/>
</dbReference>
<dbReference type="Gene3D" id="3.30.800.10">
    <property type="entry name" value="Phosphatidylinositol Phosphate Kinase II Beta"/>
    <property type="match status" value="1"/>
</dbReference>
<dbReference type="InParanoid" id="A0A067NAU3"/>
<evidence type="ECO:0000313" key="7">
    <source>
        <dbReference type="Proteomes" id="UP000027195"/>
    </source>
</evidence>
<feature type="region of interest" description="Disordered" evidence="4">
    <location>
        <begin position="913"/>
        <end position="951"/>
    </location>
</feature>
<feature type="region of interest" description="Disordered" evidence="4">
    <location>
        <begin position="74"/>
        <end position="125"/>
    </location>
</feature>
<dbReference type="GO" id="GO:0010008">
    <property type="term" value="C:endosome membrane"/>
    <property type="evidence" value="ECO:0007669"/>
    <property type="project" value="TreeGrafter"/>
</dbReference>
<dbReference type="SMART" id="SM00330">
    <property type="entry name" value="PIPKc"/>
    <property type="match status" value="1"/>
</dbReference>
<dbReference type="Gene3D" id="3.30.810.10">
    <property type="entry name" value="2-Layer Sandwich"/>
    <property type="match status" value="1"/>
</dbReference>
<dbReference type="InterPro" id="IPR027483">
    <property type="entry name" value="PInositol-4-P-4/5-kinase_C_sf"/>
</dbReference>
<feature type="domain" description="PIPK" evidence="5">
    <location>
        <begin position="1160"/>
        <end position="1491"/>
    </location>
</feature>
<protein>
    <recommendedName>
        <fullName evidence="5">PIPK domain-containing protein</fullName>
    </recommendedName>
</protein>
<dbReference type="InterPro" id="IPR027484">
    <property type="entry name" value="PInositol-4-P-5-kinase_N"/>
</dbReference>
<keyword evidence="3" id="KW-0808">Transferase</keyword>
<dbReference type="Pfam" id="PF01504">
    <property type="entry name" value="PIP5K"/>
    <property type="match status" value="1"/>
</dbReference>
<name>A0A067NAU3_BOTB1</name>
<dbReference type="InterPro" id="IPR044769">
    <property type="entry name" value="PIKfyve_PIPKc"/>
</dbReference>
<dbReference type="PANTHER" id="PTHR45748:SF7">
    <property type="entry name" value="1-PHOSPHATIDYLINOSITOL 3-PHOSPHATE 5-KINASE-RELATED"/>
    <property type="match status" value="1"/>
</dbReference>
<organism evidence="6 7">
    <name type="scientific">Botryobasidium botryosum (strain FD-172 SS1)</name>
    <dbReference type="NCBI Taxonomy" id="930990"/>
    <lineage>
        <taxon>Eukaryota</taxon>
        <taxon>Fungi</taxon>
        <taxon>Dikarya</taxon>
        <taxon>Basidiomycota</taxon>
        <taxon>Agaricomycotina</taxon>
        <taxon>Agaricomycetes</taxon>
        <taxon>Cantharellales</taxon>
        <taxon>Botryobasidiaceae</taxon>
        <taxon>Botryobasidium</taxon>
    </lineage>
</organism>
<feature type="region of interest" description="Disordered" evidence="4">
    <location>
        <begin position="297"/>
        <end position="316"/>
    </location>
</feature>
<feature type="region of interest" description="Disordered" evidence="4">
    <location>
        <begin position="1009"/>
        <end position="1035"/>
    </location>
</feature>
<dbReference type="EMBL" id="KL198016">
    <property type="protein sequence ID" value="KDQ21242.1"/>
    <property type="molecule type" value="Genomic_DNA"/>
</dbReference>
<feature type="compositionally biased region" description="Basic and acidic residues" evidence="4">
    <location>
        <begin position="114"/>
        <end position="125"/>
    </location>
</feature>
<feature type="compositionally biased region" description="Low complexity" evidence="4">
    <location>
        <begin position="1109"/>
        <end position="1122"/>
    </location>
</feature>
<evidence type="ECO:0000256" key="4">
    <source>
        <dbReference type="SAM" id="MobiDB-lite"/>
    </source>
</evidence>
<dbReference type="SUPFAM" id="SSF56104">
    <property type="entry name" value="SAICAR synthase-like"/>
    <property type="match status" value="1"/>
</dbReference>
<dbReference type="HOGENOM" id="CLU_000803_1_0_1"/>
<keyword evidence="7" id="KW-1185">Reference proteome</keyword>
<proteinExistence type="predicted"/>
<gene>
    <name evidence="6" type="ORF">BOTBODRAFT_60985</name>
</gene>
<evidence type="ECO:0000256" key="2">
    <source>
        <dbReference type="ARBA" id="ARBA00022840"/>
    </source>
</evidence>
<feature type="region of interest" description="Disordered" evidence="4">
    <location>
        <begin position="342"/>
        <end position="381"/>
    </location>
</feature>
<evidence type="ECO:0000256" key="3">
    <source>
        <dbReference type="PROSITE-ProRule" id="PRU00781"/>
    </source>
</evidence>
<evidence type="ECO:0000313" key="6">
    <source>
        <dbReference type="EMBL" id="KDQ21242.1"/>
    </source>
</evidence>
<dbReference type="PROSITE" id="PS51455">
    <property type="entry name" value="PIPK"/>
    <property type="match status" value="1"/>
</dbReference>
<dbReference type="Proteomes" id="UP000027195">
    <property type="component" value="Unassembled WGS sequence"/>
</dbReference>